<dbReference type="InterPro" id="IPR025736">
    <property type="entry name" value="PucR_C-HTH_dom"/>
</dbReference>
<accession>A0A1H3I6F4</accession>
<keyword evidence="3" id="KW-1185">Reference proteome</keyword>
<reference evidence="3" key="1">
    <citation type="submission" date="2016-10" db="EMBL/GenBank/DDBJ databases">
        <authorList>
            <person name="Varghese N."/>
            <person name="Submissions S."/>
        </authorList>
    </citation>
    <scope>NUCLEOTIDE SEQUENCE [LARGE SCALE GENOMIC DNA]</scope>
    <source>
        <strain evidence="3">VPI 5359</strain>
    </source>
</reference>
<name>A0A1H3I6F4_EUBBA</name>
<dbReference type="PANTHER" id="PTHR33744">
    <property type="entry name" value="CARBOHYDRATE DIACID REGULATOR"/>
    <property type="match status" value="1"/>
</dbReference>
<proteinExistence type="predicted"/>
<dbReference type="Gene3D" id="1.10.10.2840">
    <property type="entry name" value="PucR C-terminal helix-turn-helix domain"/>
    <property type="match status" value="1"/>
</dbReference>
<feature type="domain" description="PucR C-terminal helix-turn-helix" evidence="1">
    <location>
        <begin position="446"/>
        <end position="502"/>
    </location>
</feature>
<dbReference type="OrthoDB" id="1969285at2"/>
<protein>
    <submittedName>
        <fullName evidence="2">PucR C-terminal helix-turn-helix domain-containing protein</fullName>
    </submittedName>
</protein>
<dbReference type="AlphaFoldDB" id="A0A1H3I6F4"/>
<sequence>MQINGDILLYQLSQYFDVAEARCSNHYPVSHALYYNAFFPMKGCAIIFSGGNLSEAIPIIHHCVIICLDPPGDSLEIGDNDLIVLSDPISHQIIFNILATIFQLFEKWHQSLFQILHSSMDFHALLETTQQVLPAPLSLSDQEFKYVAYTADSVLILTSYIDEANYLPMENITSLTTAPGFGESQNRRESYIFSADNTVVTRNIFCDDQCVGRLNVIILDDDAVEVAYKKAIFNILGPFVEEIYTQSRGFDITPPSRLHLRQLLEDYHGGKSVDPAGLLNALGDNGYAPGDTLQGIVFTLNATDRVAYNLAYLQGQMERQWPGACCLSFEDSLLLLLNDSDFKRCCPKRDFRSELSYFLRENLLRAGLSRPFVQPLQFLSAWKQAHYILTRGQEAAPSRWVHTFDEDALNCLLDLGIHTFPPELVCHPGLLALIQHDEKQGTAFFTTLAHFIRHRYNASAAAKALYIHRNSFIGRMDRIRELISLDLEDLDERLYLELSLRILKESHRS</sequence>
<dbReference type="InterPro" id="IPR042070">
    <property type="entry name" value="PucR_C-HTH_sf"/>
</dbReference>
<dbReference type="InterPro" id="IPR051448">
    <property type="entry name" value="CdaR-like_regulators"/>
</dbReference>
<dbReference type="EMBL" id="FNOU01000021">
    <property type="protein sequence ID" value="SDY23212.1"/>
    <property type="molecule type" value="Genomic_DNA"/>
</dbReference>
<dbReference type="PANTHER" id="PTHR33744:SF15">
    <property type="entry name" value="CARBOHYDRATE DIACID REGULATOR"/>
    <property type="match status" value="1"/>
</dbReference>
<dbReference type="RefSeq" id="WP_090246499.1">
    <property type="nucleotide sequence ID" value="NZ_FNOU01000021.1"/>
</dbReference>
<evidence type="ECO:0000313" key="3">
    <source>
        <dbReference type="Proteomes" id="UP000199652"/>
    </source>
</evidence>
<evidence type="ECO:0000259" key="1">
    <source>
        <dbReference type="Pfam" id="PF13556"/>
    </source>
</evidence>
<organism evidence="2 3">
    <name type="scientific">Eubacterium barkeri</name>
    <name type="common">Clostridium barkeri</name>
    <dbReference type="NCBI Taxonomy" id="1528"/>
    <lineage>
        <taxon>Bacteria</taxon>
        <taxon>Bacillati</taxon>
        <taxon>Bacillota</taxon>
        <taxon>Clostridia</taxon>
        <taxon>Eubacteriales</taxon>
        <taxon>Eubacteriaceae</taxon>
        <taxon>Eubacterium</taxon>
    </lineage>
</organism>
<gene>
    <name evidence="2" type="ORF">SAMN04488579_12131</name>
</gene>
<evidence type="ECO:0000313" key="2">
    <source>
        <dbReference type="EMBL" id="SDY23212.1"/>
    </source>
</evidence>
<dbReference type="STRING" id="1528.SAMN04488579_12131"/>
<dbReference type="Proteomes" id="UP000199652">
    <property type="component" value="Unassembled WGS sequence"/>
</dbReference>
<dbReference type="Pfam" id="PF13556">
    <property type="entry name" value="HTH_30"/>
    <property type="match status" value="1"/>
</dbReference>